<gene>
    <name evidence="1" type="ORF">Pcinc_027751</name>
</gene>
<comment type="caution">
    <text evidence="1">The sequence shown here is derived from an EMBL/GenBank/DDBJ whole genome shotgun (WGS) entry which is preliminary data.</text>
</comment>
<accession>A0AAE1F4D9</accession>
<name>A0AAE1F4D9_PETCI</name>
<evidence type="ECO:0000313" key="1">
    <source>
        <dbReference type="EMBL" id="KAK3866734.1"/>
    </source>
</evidence>
<protein>
    <submittedName>
        <fullName evidence="1">Uncharacterized protein</fullName>
    </submittedName>
</protein>
<dbReference type="InterPro" id="IPR011004">
    <property type="entry name" value="Trimer_LpxA-like_sf"/>
</dbReference>
<organism evidence="1 2">
    <name type="scientific">Petrolisthes cinctipes</name>
    <name type="common">Flat porcelain crab</name>
    <dbReference type="NCBI Taxonomy" id="88211"/>
    <lineage>
        <taxon>Eukaryota</taxon>
        <taxon>Metazoa</taxon>
        <taxon>Ecdysozoa</taxon>
        <taxon>Arthropoda</taxon>
        <taxon>Crustacea</taxon>
        <taxon>Multicrustacea</taxon>
        <taxon>Malacostraca</taxon>
        <taxon>Eumalacostraca</taxon>
        <taxon>Eucarida</taxon>
        <taxon>Decapoda</taxon>
        <taxon>Pleocyemata</taxon>
        <taxon>Anomura</taxon>
        <taxon>Galatheoidea</taxon>
        <taxon>Porcellanidae</taxon>
        <taxon>Petrolisthes</taxon>
    </lineage>
</organism>
<dbReference type="AlphaFoldDB" id="A0AAE1F4D9"/>
<dbReference type="Gene3D" id="2.160.10.10">
    <property type="entry name" value="Hexapeptide repeat proteins"/>
    <property type="match status" value="1"/>
</dbReference>
<dbReference type="Proteomes" id="UP001286313">
    <property type="component" value="Unassembled WGS sequence"/>
</dbReference>
<keyword evidence="2" id="KW-1185">Reference proteome</keyword>
<reference evidence="1" key="1">
    <citation type="submission" date="2023-10" db="EMBL/GenBank/DDBJ databases">
        <title>Genome assemblies of two species of porcelain crab, Petrolisthes cinctipes and Petrolisthes manimaculis (Anomura: Porcellanidae).</title>
        <authorList>
            <person name="Angst P."/>
        </authorList>
    </citation>
    <scope>NUCLEOTIDE SEQUENCE</scope>
    <source>
        <strain evidence="1">PB745_01</strain>
        <tissue evidence="1">Gill</tissue>
    </source>
</reference>
<dbReference type="EMBL" id="JAWQEG010003348">
    <property type="protein sequence ID" value="KAK3866734.1"/>
    <property type="molecule type" value="Genomic_DNA"/>
</dbReference>
<sequence length="107" mass="12259">MKKKFKKSCKQCGRRREHIQEVSWGERDGWTEWCMGLGRRVSLGEKGEARKNSEIGRRVSLGEKSEARKNGEIGRRVNLGEKSEARKNAEIGREGEIGRNGEIDRMV</sequence>
<evidence type="ECO:0000313" key="2">
    <source>
        <dbReference type="Proteomes" id="UP001286313"/>
    </source>
</evidence>
<dbReference type="SUPFAM" id="SSF51161">
    <property type="entry name" value="Trimeric LpxA-like enzymes"/>
    <property type="match status" value="1"/>
</dbReference>
<proteinExistence type="predicted"/>